<gene>
    <name evidence="2" type="ORF">B0293_03620</name>
    <name evidence="1" type="ORF">C791_6266</name>
</gene>
<name>M2PIC1_9PSEU</name>
<reference evidence="1 3" key="1">
    <citation type="submission" date="2012-10" db="EMBL/GenBank/DDBJ databases">
        <title>Genome assembly of Amycolatopsis azurea DSM 43854.</title>
        <authorList>
            <person name="Khatri I."/>
            <person name="Kaur I."/>
            <person name="Subramanian S."/>
            <person name="Mayilraj S."/>
        </authorList>
    </citation>
    <scope>NUCLEOTIDE SEQUENCE [LARGE SCALE GENOMIC DNA]</scope>
    <source>
        <strain evidence="1 3">DSM 43854</strain>
    </source>
</reference>
<comment type="caution">
    <text evidence="1">The sequence shown here is derived from an EMBL/GenBank/DDBJ whole genome shotgun (WGS) entry which is preliminary data.</text>
</comment>
<dbReference type="PATRIC" id="fig|1238180.3.peg.6017"/>
<reference evidence="2 4" key="2">
    <citation type="submission" date="2017-02" db="EMBL/GenBank/DDBJ databases">
        <title>Amycolatopsis azurea DSM 43854 draft genome.</title>
        <authorList>
            <person name="Mayilraj S."/>
        </authorList>
    </citation>
    <scope>NUCLEOTIDE SEQUENCE [LARGE SCALE GENOMIC DNA]</scope>
    <source>
        <strain evidence="2 4">DSM 43854</strain>
    </source>
</reference>
<dbReference type="AlphaFoldDB" id="M2PIC1"/>
<organism evidence="1 3">
    <name type="scientific">Amycolatopsis azurea DSM 43854</name>
    <dbReference type="NCBI Taxonomy" id="1238180"/>
    <lineage>
        <taxon>Bacteria</taxon>
        <taxon>Bacillati</taxon>
        <taxon>Actinomycetota</taxon>
        <taxon>Actinomycetes</taxon>
        <taxon>Pseudonocardiales</taxon>
        <taxon>Pseudonocardiaceae</taxon>
        <taxon>Amycolatopsis</taxon>
    </lineage>
</organism>
<sequence>MLRSKWIIGPAADFTGEILVSVTELTLNDFRRTPGAYRAGYTLSREWPRLTGAVGVWLWAEPLRRRLGSVSVWCDRAGLRGFVGLPTHVEIMRKYRDLGTTRATTWHATDVDPQVIWQTADRWLKDRQPRPSQPNR</sequence>
<dbReference type="EMBL" id="MUXN01000002">
    <property type="protein sequence ID" value="OOC07986.1"/>
    <property type="molecule type" value="Genomic_DNA"/>
</dbReference>
<evidence type="ECO:0000313" key="3">
    <source>
        <dbReference type="Proteomes" id="UP000014137"/>
    </source>
</evidence>
<dbReference type="EMBL" id="ANMG01000060">
    <property type="protein sequence ID" value="EMD24188.1"/>
    <property type="molecule type" value="Genomic_DNA"/>
</dbReference>
<dbReference type="Proteomes" id="UP000014137">
    <property type="component" value="Unassembled WGS sequence"/>
</dbReference>
<keyword evidence="4" id="KW-1185">Reference proteome</keyword>
<proteinExistence type="predicted"/>
<evidence type="ECO:0000313" key="2">
    <source>
        <dbReference type="EMBL" id="OOC07986.1"/>
    </source>
</evidence>
<dbReference type="OrthoDB" id="4550602at2"/>
<dbReference type="Proteomes" id="UP000188551">
    <property type="component" value="Unassembled WGS sequence"/>
</dbReference>
<evidence type="ECO:0000313" key="1">
    <source>
        <dbReference type="EMBL" id="EMD24188.1"/>
    </source>
</evidence>
<evidence type="ECO:0000313" key="4">
    <source>
        <dbReference type="Proteomes" id="UP000188551"/>
    </source>
</evidence>
<dbReference type="RefSeq" id="WP_005163767.1">
    <property type="nucleotide sequence ID" value="NZ_ANMG01000060.1"/>
</dbReference>
<evidence type="ECO:0008006" key="5">
    <source>
        <dbReference type="Google" id="ProtNLM"/>
    </source>
</evidence>
<accession>M2PIC1</accession>
<protein>
    <recommendedName>
        <fullName evidence="5">DUF3291 domain-containing protein</fullName>
    </recommendedName>
</protein>